<dbReference type="RefSeq" id="WP_008142907.1">
    <property type="nucleotide sequence ID" value="NZ_EQ973643.1"/>
</dbReference>
<protein>
    <submittedName>
        <fullName evidence="1">Uncharacterized protein</fullName>
    </submittedName>
</protein>
<sequence length="417" mass="42802">MAKILIARGQATIYVQKDGYTITQSLGEYVFPADDTGKILSSVTLTSTVRVMCGDEELTAFTIGAVGKPAGFSSVTVNNGTKTLTYVITAGTTTLADHGTIDIPVTISGIVYHLSFVWSKAKAGIPGKDGVDADMLDWVKEWNTGKTLINGNTVITPKLFAGTKNSDGTVSGIAIGSFTLNTKTSSGTIAAEAVNGIYGFRDGYKTFYVDNGGNAQLGYGDQYVRYNATTGKVEFGSGVSLNWVGATYIDKDGVFTGTLSADTIKTISISASQITSGIIAAARIDTAALKASLITAGNIEALTLNVTKGKIGGWTVDADSLYRGTKNNTVGSCTSAAGSITLGSNGIRGYKWRLDASGAGAVAGGNIAWDASGNVTFASTVSALWTAPIGSLTTALGGSGYPKLTKITADGISLGVA</sequence>
<gene>
    <name evidence="1" type="ORF">BACCOPRO_02028</name>
</gene>
<evidence type="ECO:0000313" key="2">
    <source>
        <dbReference type="Proteomes" id="UP000014073"/>
    </source>
</evidence>
<organism evidence="1 2">
    <name type="scientific">Phocaeicola coprophilus DSM 18228 = JCM 13818</name>
    <dbReference type="NCBI Taxonomy" id="547042"/>
    <lineage>
        <taxon>Bacteria</taxon>
        <taxon>Pseudomonadati</taxon>
        <taxon>Bacteroidota</taxon>
        <taxon>Bacteroidia</taxon>
        <taxon>Bacteroidales</taxon>
        <taxon>Bacteroidaceae</taxon>
        <taxon>Phocaeicola</taxon>
    </lineage>
</organism>
<dbReference type="HOGENOM" id="CLU_658343_0_0_10"/>
<dbReference type="AlphaFoldDB" id="S0F7Y3"/>
<dbReference type="STRING" id="547042.BACCOPRO_02028"/>
<comment type="caution">
    <text evidence="1">The sequence shown here is derived from an EMBL/GenBank/DDBJ whole genome shotgun (WGS) entry which is preliminary data.</text>
</comment>
<accession>S0F7Y3</accession>
<dbReference type="eggNOG" id="ENOG5033TDB">
    <property type="taxonomic scope" value="Bacteria"/>
</dbReference>
<keyword evidence="2" id="KW-1185">Reference proteome</keyword>
<name>S0F7Y3_9BACT</name>
<dbReference type="GeneID" id="78406531"/>
<dbReference type="EMBL" id="ACBW01000144">
    <property type="protein sequence ID" value="EEF76523.1"/>
    <property type="molecule type" value="Genomic_DNA"/>
</dbReference>
<proteinExistence type="predicted"/>
<reference evidence="1 2" key="1">
    <citation type="submission" date="2008-12" db="EMBL/GenBank/DDBJ databases">
        <authorList>
            <person name="Fulton L."/>
            <person name="Clifton S."/>
            <person name="Fulton B."/>
            <person name="Xu J."/>
            <person name="Minx P."/>
            <person name="Pepin K.H."/>
            <person name="Johnson M."/>
            <person name="Bhonagiri V."/>
            <person name="Nash W.E."/>
            <person name="Mardis E.R."/>
            <person name="Wilson R.K."/>
        </authorList>
    </citation>
    <scope>NUCLEOTIDE SEQUENCE [LARGE SCALE GENOMIC DNA]</scope>
    <source>
        <strain evidence="1 2">DSM 18228</strain>
    </source>
</reference>
<dbReference type="Proteomes" id="UP000014073">
    <property type="component" value="Unassembled WGS sequence"/>
</dbReference>
<evidence type="ECO:0000313" key="1">
    <source>
        <dbReference type="EMBL" id="EEF76523.1"/>
    </source>
</evidence>